<dbReference type="Proteomes" id="UP000030742">
    <property type="component" value="Unassembled WGS sequence"/>
</dbReference>
<sequence>MEDIFKDLNWETKDINIDGRYLNRLQFADDIVLISNDTEELQQMLVELKTTSAEKALELERLLTEQMRVLTRTQDPPSSPSCQSNVTVDLGEHILALRLHGCFMRMHRVLGSNMNPSLLRCLTSDRRGAAVTQDGAVRYSVRHTLSLIVDGMSRYIEELGNGTISNSMRLQIHAVLAMSVLLAEVVLLQVVDSIPAFPGTNMNAMQSALTGTADGTYLRLFNNREHYHNPASSHSTAGQKPPAYLCSIRISSAHLVGCLP</sequence>
<accession>U4US92</accession>
<gene>
    <name evidence="1" type="ORF">D910_12642</name>
</gene>
<evidence type="ECO:0000313" key="2">
    <source>
        <dbReference type="Proteomes" id="UP000030742"/>
    </source>
</evidence>
<dbReference type="STRING" id="77166.U4US92"/>
<evidence type="ECO:0008006" key="3">
    <source>
        <dbReference type="Google" id="ProtNLM"/>
    </source>
</evidence>
<proteinExistence type="predicted"/>
<evidence type="ECO:0000313" key="1">
    <source>
        <dbReference type="EMBL" id="ERL95378.1"/>
    </source>
</evidence>
<name>U4US92_DENPD</name>
<reference evidence="1 2" key="1">
    <citation type="journal article" date="2013" name="Genome Biol.">
        <title>Draft genome of the mountain pine beetle, Dendroctonus ponderosae Hopkins, a major forest pest.</title>
        <authorList>
            <person name="Keeling C.I."/>
            <person name="Yuen M.M."/>
            <person name="Liao N.Y."/>
            <person name="Docking T.R."/>
            <person name="Chan S.K."/>
            <person name="Taylor G.A."/>
            <person name="Palmquist D.L."/>
            <person name="Jackman S.D."/>
            <person name="Nguyen A."/>
            <person name="Li M."/>
            <person name="Henderson H."/>
            <person name="Janes J.K."/>
            <person name="Zhao Y."/>
            <person name="Pandoh P."/>
            <person name="Moore R."/>
            <person name="Sperling F.A."/>
            <person name="Huber D.P."/>
            <person name="Birol I."/>
            <person name="Jones S.J."/>
            <person name="Bohlmann J."/>
        </authorList>
    </citation>
    <scope>NUCLEOTIDE SEQUENCE</scope>
</reference>
<protein>
    <recommendedName>
        <fullName evidence="3">Reverse transcriptase domain-containing protein</fullName>
    </recommendedName>
</protein>
<dbReference type="OrthoDB" id="6363363at2759"/>
<dbReference type="AlphaFoldDB" id="U4US92"/>
<dbReference type="EMBL" id="KB632426">
    <property type="protein sequence ID" value="ERL95378.1"/>
    <property type="molecule type" value="Genomic_DNA"/>
</dbReference>
<organism evidence="1 2">
    <name type="scientific">Dendroctonus ponderosae</name>
    <name type="common">Mountain pine beetle</name>
    <dbReference type="NCBI Taxonomy" id="77166"/>
    <lineage>
        <taxon>Eukaryota</taxon>
        <taxon>Metazoa</taxon>
        <taxon>Ecdysozoa</taxon>
        <taxon>Arthropoda</taxon>
        <taxon>Hexapoda</taxon>
        <taxon>Insecta</taxon>
        <taxon>Pterygota</taxon>
        <taxon>Neoptera</taxon>
        <taxon>Endopterygota</taxon>
        <taxon>Coleoptera</taxon>
        <taxon>Polyphaga</taxon>
        <taxon>Cucujiformia</taxon>
        <taxon>Curculionidae</taxon>
        <taxon>Scolytinae</taxon>
        <taxon>Dendroctonus</taxon>
    </lineage>
</organism>